<dbReference type="Proteomes" id="UP000741360">
    <property type="component" value="Unassembled WGS sequence"/>
</dbReference>
<dbReference type="PROSITE" id="PS01128">
    <property type="entry name" value="SHIKIMATE_KINASE"/>
    <property type="match status" value="1"/>
</dbReference>
<keyword evidence="9 11" id="KW-0057">Aromatic amino acid biosynthesis</keyword>
<comment type="subcellular location">
    <subcellularLocation>
        <location evidence="11">Cytoplasm</location>
    </subcellularLocation>
</comment>
<feature type="binding site" evidence="11">
    <location>
        <position position="38"/>
    </location>
    <ligand>
        <name>substrate</name>
    </ligand>
</feature>
<dbReference type="GO" id="GO:0000287">
    <property type="term" value="F:magnesium ion binding"/>
    <property type="evidence" value="ECO:0007669"/>
    <property type="project" value="UniProtKB-UniRule"/>
</dbReference>
<evidence type="ECO:0000256" key="10">
    <source>
        <dbReference type="ARBA" id="ARBA00048567"/>
    </source>
</evidence>
<comment type="caution">
    <text evidence="12">The sequence shown here is derived from an EMBL/GenBank/DDBJ whole genome shotgun (WGS) entry which is preliminary data.</text>
</comment>
<keyword evidence="11" id="KW-0963">Cytoplasm</keyword>
<dbReference type="InterPro" id="IPR031322">
    <property type="entry name" value="Shikimate/glucono_kinase"/>
</dbReference>
<dbReference type="HAMAP" id="MF_00109">
    <property type="entry name" value="Shikimate_kinase"/>
    <property type="match status" value="1"/>
</dbReference>
<evidence type="ECO:0000256" key="11">
    <source>
        <dbReference type="HAMAP-Rule" id="MF_00109"/>
    </source>
</evidence>
<dbReference type="EMBL" id="JACPSX010000027">
    <property type="protein sequence ID" value="MBI3013759.1"/>
    <property type="molecule type" value="Genomic_DNA"/>
</dbReference>
<dbReference type="GO" id="GO:0005524">
    <property type="term" value="F:ATP binding"/>
    <property type="evidence" value="ECO:0007669"/>
    <property type="project" value="UniProtKB-UniRule"/>
</dbReference>
<dbReference type="CDD" id="cd00464">
    <property type="entry name" value="SK"/>
    <property type="match status" value="1"/>
</dbReference>
<comment type="cofactor">
    <cofactor evidence="11">
        <name>Mg(2+)</name>
        <dbReference type="ChEBI" id="CHEBI:18420"/>
    </cofactor>
    <text evidence="11">Binds 1 Mg(2+) ion per subunit.</text>
</comment>
<dbReference type="InterPro" id="IPR023000">
    <property type="entry name" value="Shikimate_kinase_CS"/>
</dbReference>
<keyword evidence="5 11" id="KW-0808">Transferase</keyword>
<dbReference type="InterPro" id="IPR027417">
    <property type="entry name" value="P-loop_NTPase"/>
</dbReference>
<dbReference type="GO" id="GO:0005829">
    <property type="term" value="C:cytosol"/>
    <property type="evidence" value="ECO:0007669"/>
    <property type="project" value="TreeGrafter"/>
</dbReference>
<accession>A0A932GMP1</accession>
<dbReference type="GO" id="GO:0009423">
    <property type="term" value="P:chorismate biosynthetic process"/>
    <property type="evidence" value="ECO:0007669"/>
    <property type="project" value="UniProtKB-UniRule"/>
</dbReference>
<keyword evidence="4 11" id="KW-0028">Amino-acid biosynthesis</keyword>
<organism evidence="12 13">
    <name type="scientific">Tectimicrobiota bacterium</name>
    <dbReference type="NCBI Taxonomy" id="2528274"/>
    <lineage>
        <taxon>Bacteria</taxon>
        <taxon>Pseudomonadati</taxon>
        <taxon>Nitrospinota/Tectimicrobiota group</taxon>
        <taxon>Candidatus Tectimicrobiota</taxon>
    </lineage>
</organism>
<evidence type="ECO:0000256" key="8">
    <source>
        <dbReference type="ARBA" id="ARBA00022840"/>
    </source>
</evidence>
<evidence type="ECO:0000313" key="13">
    <source>
        <dbReference type="Proteomes" id="UP000741360"/>
    </source>
</evidence>
<name>A0A932GMP1_UNCTE</name>
<dbReference type="PANTHER" id="PTHR21087:SF16">
    <property type="entry name" value="SHIKIMATE KINASE 1, CHLOROPLASTIC"/>
    <property type="match status" value="1"/>
</dbReference>
<evidence type="ECO:0000256" key="1">
    <source>
        <dbReference type="ARBA" id="ARBA00004842"/>
    </source>
</evidence>
<keyword evidence="11" id="KW-0460">Magnesium</keyword>
<dbReference type="Gene3D" id="3.40.50.300">
    <property type="entry name" value="P-loop containing nucleotide triphosphate hydrolases"/>
    <property type="match status" value="1"/>
</dbReference>
<comment type="function">
    <text evidence="11">Catalyzes the specific phosphorylation of the 3-hydroxyl group of shikimic acid using ATP as a cosubstrate.</text>
</comment>
<keyword evidence="11" id="KW-0479">Metal-binding</keyword>
<evidence type="ECO:0000256" key="9">
    <source>
        <dbReference type="ARBA" id="ARBA00023141"/>
    </source>
</evidence>
<feature type="binding site" evidence="11">
    <location>
        <position position="68"/>
    </location>
    <ligand>
        <name>substrate</name>
    </ligand>
</feature>
<reference evidence="12" key="1">
    <citation type="submission" date="2020-07" db="EMBL/GenBank/DDBJ databases">
        <title>Huge and variable diversity of episymbiotic CPR bacteria and DPANN archaea in groundwater ecosystems.</title>
        <authorList>
            <person name="He C.Y."/>
            <person name="Keren R."/>
            <person name="Whittaker M."/>
            <person name="Farag I.F."/>
            <person name="Doudna J."/>
            <person name="Cate J.H.D."/>
            <person name="Banfield J.F."/>
        </authorList>
    </citation>
    <scope>NUCLEOTIDE SEQUENCE</scope>
    <source>
        <strain evidence="12">NC_groundwater_717_Ag_S-0.2um_59_8</strain>
    </source>
</reference>
<evidence type="ECO:0000256" key="4">
    <source>
        <dbReference type="ARBA" id="ARBA00022605"/>
    </source>
</evidence>
<dbReference type="GO" id="GO:0004765">
    <property type="term" value="F:shikimate kinase activity"/>
    <property type="evidence" value="ECO:0007669"/>
    <property type="project" value="UniProtKB-UniRule"/>
</dbReference>
<keyword evidence="7 11" id="KW-0418">Kinase</keyword>
<evidence type="ECO:0000256" key="3">
    <source>
        <dbReference type="ARBA" id="ARBA00012154"/>
    </source>
</evidence>
<evidence type="ECO:0000256" key="7">
    <source>
        <dbReference type="ARBA" id="ARBA00022777"/>
    </source>
</evidence>
<evidence type="ECO:0000256" key="5">
    <source>
        <dbReference type="ARBA" id="ARBA00022679"/>
    </source>
</evidence>
<keyword evidence="6 11" id="KW-0547">Nucleotide-binding</keyword>
<protein>
    <recommendedName>
        <fullName evidence="3 11">Shikimate kinase</fullName>
        <shortName evidence="11">SK</shortName>
        <ecNumber evidence="3 11">2.7.1.71</ecNumber>
    </recommendedName>
</protein>
<dbReference type="PRINTS" id="PR01100">
    <property type="entry name" value="SHIKIMTKNASE"/>
</dbReference>
<sequence>METARKKNVILMGFKGCGKTTVGGPLADALGVPFVDTDRLIEKIYEEKEGPSLTCREIFQKRGETFFRDLEREALEKVCNLGEAVIALGGGAIEHPELLARLKQNGLLVYLQVSSEELFRRIESQGLPPFLSPEDPRRAFEELLQKRSSLYEEWADAEVSNGGGPVSEVVSKIAALVGGKYARK</sequence>
<gene>
    <name evidence="11" type="primary">aroK</name>
    <name evidence="12" type="ORF">HYY65_01540</name>
</gene>
<dbReference type="EC" id="2.7.1.71" evidence="3 11"/>
<feature type="binding site" evidence="11">
    <location>
        <position position="20"/>
    </location>
    <ligand>
        <name>Mg(2+)</name>
        <dbReference type="ChEBI" id="CHEBI:18420"/>
    </ligand>
</feature>
<feature type="binding site" evidence="11">
    <location>
        <position position="90"/>
    </location>
    <ligand>
        <name>substrate</name>
    </ligand>
</feature>
<feature type="binding site" evidence="11">
    <location>
        <position position="147"/>
    </location>
    <ligand>
        <name>substrate</name>
    </ligand>
</feature>
<dbReference type="PANTHER" id="PTHR21087">
    <property type="entry name" value="SHIKIMATE KINASE"/>
    <property type="match status" value="1"/>
</dbReference>
<dbReference type="SUPFAM" id="SSF52540">
    <property type="entry name" value="P-loop containing nucleoside triphosphate hydrolases"/>
    <property type="match status" value="1"/>
</dbReference>
<keyword evidence="8 11" id="KW-0067">ATP-binding</keyword>
<comment type="pathway">
    <text evidence="1 11">Metabolic intermediate biosynthesis; chorismate biosynthesis; chorismate from D-erythrose 4-phosphate and phosphoenolpyruvate: step 5/7.</text>
</comment>
<evidence type="ECO:0000256" key="6">
    <source>
        <dbReference type="ARBA" id="ARBA00022741"/>
    </source>
</evidence>
<dbReference type="AlphaFoldDB" id="A0A932GMP1"/>
<comment type="caution">
    <text evidence="11">Lacks conserved residue(s) required for the propagation of feature annotation.</text>
</comment>
<dbReference type="InterPro" id="IPR000623">
    <property type="entry name" value="Shikimate_kinase/TSH1"/>
</dbReference>
<comment type="similarity">
    <text evidence="2 11">Belongs to the shikimate kinase family.</text>
</comment>
<dbReference type="Pfam" id="PF01202">
    <property type="entry name" value="SKI"/>
    <property type="match status" value="1"/>
</dbReference>
<evidence type="ECO:0000313" key="12">
    <source>
        <dbReference type="EMBL" id="MBI3013759.1"/>
    </source>
</evidence>
<proteinExistence type="inferred from homology"/>
<dbReference type="GO" id="GO:0009073">
    <property type="term" value="P:aromatic amino acid family biosynthetic process"/>
    <property type="evidence" value="ECO:0007669"/>
    <property type="project" value="UniProtKB-KW"/>
</dbReference>
<comment type="subunit">
    <text evidence="11">Monomer.</text>
</comment>
<comment type="catalytic activity">
    <reaction evidence="10 11">
        <text>shikimate + ATP = 3-phosphoshikimate + ADP + H(+)</text>
        <dbReference type="Rhea" id="RHEA:13121"/>
        <dbReference type="ChEBI" id="CHEBI:15378"/>
        <dbReference type="ChEBI" id="CHEBI:30616"/>
        <dbReference type="ChEBI" id="CHEBI:36208"/>
        <dbReference type="ChEBI" id="CHEBI:145989"/>
        <dbReference type="ChEBI" id="CHEBI:456216"/>
        <dbReference type="EC" id="2.7.1.71"/>
    </reaction>
</comment>
<evidence type="ECO:0000256" key="2">
    <source>
        <dbReference type="ARBA" id="ARBA00006997"/>
    </source>
</evidence>
<feature type="binding site" evidence="11">
    <location>
        <begin position="16"/>
        <end position="21"/>
    </location>
    <ligand>
        <name>ATP</name>
        <dbReference type="ChEBI" id="CHEBI:30616"/>
    </ligand>
</feature>
<dbReference type="GO" id="GO:0008652">
    <property type="term" value="P:amino acid biosynthetic process"/>
    <property type="evidence" value="ECO:0007669"/>
    <property type="project" value="UniProtKB-KW"/>
</dbReference>